<reference evidence="5" key="1">
    <citation type="submission" date="2012-01" db="EMBL/GenBank/DDBJ databases">
        <authorList>
            <person name="Walter R."/>
            <person name="Schartl M."/>
            <person name="Warren W."/>
        </authorList>
    </citation>
    <scope>NUCLEOTIDE SEQUENCE [LARGE SCALE GENOMIC DNA]</scope>
    <source>
        <strain evidence="5">JP 163 A</strain>
    </source>
</reference>
<evidence type="ECO:0000256" key="1">
    <source>
        <dbReference type="ARBA" id="ARBA00023180"/>
    </source>
</evidence>
<protein>
    <recommendedName>
        <fullName evidence="3">Cadherin N-terminal domain-containing protein</fullName>
    </recommendedName>
</protein>
<dbReference type="InterPro" id="IPR013164">
    <property type="entry name" value="Cadherin_N"/>
</dbReference>
<feature type="signal peptide" evidence="2">
    <location>
        <begin position="1"/>
        <end position="25"/>
    </location>
</feature>
<feature type="chain" id="PRO_5017445538" description="Cadherin N-terminal domain-containing protein" evidence="2">
    <location>
        <begin position="26"/>
        <end position="117"/>
    </location>
</feature>
<evidence type="ECO:0000259" key="3">
    <source>
        <dbReference type="Pfam" id="PF08266"/>
    </source>
</evidence>
<dbReference type="InParanoid" id="A0A3B5R890"/>
<evidence type="ECO:0000313" key="4">
    <source>
        <dbReference type="Ensembl" id="ENSXMAP00000039374.1"/>
    </source>
</evidence>
<dbReference type="Proteomes" id="UP000002852">
    <property type="component" value="Unassembled WGS sequence"/>
</dbReference>
<sequence>MIYWDGFWLAFYFALLLLSEKEASAQIRYSVPEEVKDGTVVGNVAKDLGLDISFLTERPKACERTNRKSATQNNQFTFFYSFLALEKRDAYRLICCGVNITEIIQHLIKNGGIIGYI</sequence>
<dbReference type="Gene3D" id="2.60.40.60">
    <property type="entry name" value="Cadherins"/>
    <property type="match status" value="1"/>
</dbReference>
<keyword evidence="1" id="KW-0325">Glycoprotein</keyword>
<keyword evidence="5" id="KW-1185">Reference proteome</keyword>
<feature type="domain" description="Cadherin N-terminal" evidence="3">
    <location>
        <begin position="26"/>
        <end position="67"/>
    </location>
</feature>
<accession>A0A3B5R890</accession>
<organism evidence="4 5">
    <name type="scientific">Xiphophorus maculatus</name>
    <name type="common">Southern platyfish</name>
    <name type="synonym">Platypoecilus maculatus</name>
    <dbReference type="NCBI Taxonomy" id="8083"/>
    <lineage>
        <taxon>Eukaryota</taxon>
        <taxon>Metazoa</taxon>
        <taxon>Chordata</taxon>
        <taxon>Craniata</taxon>
        <taxon>Vertebrata</taxon>
        <taxon>Euteleostomi</taxon>
        <taxon>Actinopterygii</taxon>
        <taxon>Neopterygii</taxon>
        <taxon>Teleostei</taxon>
        <taxon>Neoteleostei</taxon>
        <taxon>Acanthomorphata</taxon>
        <taxon>Ovalentaria</taxon>
        <taxon>Atherinomorphae</taxon>
        <taxon>Cyprinodontiformes</taxon>
        <taxon>Poeciliidae</taxon>
        <taxon>Poeciliinae</taxon>
        <taxon>Xiphophorus</taxon>
    </lineage>
</organism>
<keyword evidence="2" id="KW-0732">Signal</keyword>
<name>A0A3B5R890_XIPMA</name>
<dbReference type="AlphaFoldDB" id="A0A3B5R890"/>
<dbReference type="Ensembl" id="ENSXMAT00000042300.1">
    <property type="protein sequence ID" value="ENSXMAP00000039374.1"/>
    <property type="gene ID" value="ENSXMAG00000023389.1"/>
</dbReference>
<evidence type="ECO:0000256" key="2">
    <source>
        <dbReference type="SAM" id="SignalP"/>
    </source>
</evidence>
<reference evidence="4" key="4">
    <citation type="submission" date="2025-09" db="UniProtKB">
        <authorList>
            <consortium name="Ensembl"/>
        </authorList>
    </citation>
    <scope>IDENTIFICATION</scope>
    <source>
        <strain evidence="4">JP 163 A</strain>
    </source>
</reference>
<reference evidence="5" key="2">
    <citation type="journal article" date="2013" name="Nat. Genet.">
        <title>The genome of the platyfish, Xiphophorus maculatus, provides insights into evolutionary adaptation and several complex traits.</title>
        <authorList>
            <person name="Schartl M."/>
            <person name="Walter R.B."/>
            <person name="Shen Y."/>
            <person name="Garcia T."/>
            <person name="Catchen J."/>
            <person name="Amores A."/>
            <person name="Braasch I."/>
            <person name="Chalopin D."/>
            <person name="Volff J.N."/>
            <person name="Lesch K.P."/>
            <person name="Bisazza A."/>
            <person name="Minx P."/>
            <person name="Hillier L."/>
            <person name="Wilson R.K."/>
            <person name="Fuerstenberg S."/>
            <person name="Boore J."/>
            <person name="Searle S."/>
            <person name="Postlethwait J.H."/>
            <person name="Warren W.C."/>
        </authorList>
    </citation>
    <scope>NUCLEOTIDE SEQUENCE [LARGE SCALE GENOMIC DNA]</scope>
    <source>
        <strain evidence="5">JP 163 A</strain>
    </source>
</reference>
<dbReference type="GeneTree" id="ENSGT00940000177060"/>
<proteinExistence type="predicted"/>
<evidence type="ECO:0000313" key="5">
    <source>
        <dbReference type="Proteomes" id="UP000002852"/>
    </source>
</evidence>
<dbReference type="Pfam" id="PF08266">
    <property type="entry name" value="Cadherin_2"/>
    <property type="match status" value="1"/>
</dbReference>
<reference evidence="4" key="3">
    <citation type="submission" date="2025-08" db="UniProtKB">
        <authorList>
            <consortium name="Ensembl"/>
        </authorList>
    </citation>
    <scope>IDENTIFICATION</scope>
    <source>
        <strain evidence="4">JP 163 A</strain>
    </source>
</reference>